<dbReference type="EMBL" id="RQFM01000022">
    <property type="protein sequence ID" value="TGK85325.1"/>
    <property type="molecule type" value="Genomic_DNA"/>
</dbReference>
<evidence type="ECO:0000313" key="5">
    <source>
        <dbReference type="Proteomes" id="UP000297394"/>
    </source>
</evidence>
<feature type="domain" description="SbsA Ig-like" evidence="2">
    <location>
        <begin position="37"/>
        <end position="130"/>
    </location>
</feature>
<reference evidence="5 6" key="2">
    <citation type="journal article" date="2019" name="PLoS Negl. Trop. Dis.">
        <title>Revisiting the worldwide diversity of Leptospira species in the environment.</title>
        <authorList>
            <person name="Vincent A.T."/>
            <person name="Schiettekatte O."/>
            <person name="Bourhy P."/>
            <person name="Veyrier F.J."/>
            <person name="Picardeau M."/>
        </authorList>
    </citation>
    <scope>NUCLEOTIDE SEQUENCE [LARGE SCALE GENOMIC DNA]</scope>
    <source>
        <strain evidence="3 5">201800280</strain>
        <strain evidence="6">201800281</strain>
    </source>
</reference>
<comment type="caution">
    <text evidence="3">The sequence shown here is derived from an EMBL/GenBank/DDBJ whole genome shotgun (WGS) entry which is preliminary data.</text>
</comment>
<evidence type="ECO:0000259" key="2">
    <source>
        <dbReference type="Pfam" id="PF13205"/>
    </source>
</evidence>
<protein>
    <submittedName>
        <fullName evidence="3">Ig-like protein</fullName>
    </submittedName>
</protein>
<dbReference type="Proteomes" id="UP000297918">
    <property type="component" value="Unassembled WGS sequence"/>
</dbReference>
<gene>
    <name evidence="3" type="ORF">EHQ23_11750</name>
    <name evidence="4" type="ORF">EHQ26_13355</name>
</gene>
<dbReference type="AlphaFoldDB" id="A0A4R9IM87"/>
<evidence type="ECO:0000256" key="1">
    <source>
        <dbReference type="ARBA" id="ARBA00022729"/>
    </source>
</evidence>
<dbReference type="RefSeq" id="WP_135748711.1">
    <property type="nucleotide sequence ID" value="NZ_RQFL01000024.1"/>
</dbReference>
<dbReference type="InterPro" id="IPR032812">
    <property type="entry name" value="SbsA_Ig"/>
</dbReference>
<organism evidence="3 5">
    <name type="scientific">Leptospira bourretii</name>
    <dbReference type="NCBI Taxonomy" id="2484962"/>
    <lineage>
        <taxon>Bacteria</taxon>
        <taxon>Pseudomonadati</taxon>
        <taxon>Spirochaetota</taxon>
        <taxon>Spirochaetia</taxon>
        <taxon>Leptospirales</taxon>
        <taxon>Leptospiraceae</taxon>
        <taxon>Leptospira</taxon>
    </lineage>
</organism>
<reference evidence="4" key="1">
    <citation type="submission" date="2018-10" db="EMBL/GenBank/DDBJ databases">
        <authorList>
            <person name="Vincent A.T."/>
            <person name="Schiettekatte O."/>
            <person name="Bourhy P."/>
            <person name="Veyrier F.J."/>
            <person name="Picardeau M."/>
        </authorList>
    </citation>
    <scope>NUCLEOTIDE SEQUENCE</scope>
    <source>
        <strain evidence="4">201800281</strain>
    </source>
</reference>
<keyword evidence="6" id="KW-1185">Reference proteome</keyword>
<evidence type="ECO:0000313" key="4">
    <source>
        <dbReference type="EMBL" id="TGK91085.1"/>
    </source>
</evidence>
<proteinExistence type="predicted"/>
<keyword evidence="1" id="KW-0732">Signal</keyword>
<sequence length="454" mass="49638">MKLVRWNLFFLLVPVLFQCSSKLGSFDDWIGVLNSSDAPKVLVFSPTSDANNVDPKTNISFVFSKAMSIQSCVSAFSLDPPVRGSFETTELTLKYYPKMDLPSGGYVIRLTKQCEDKTGEDLDRVYTIPFHVGEKESPGSPTINSILVSTGTETECLSGGIVTNILLGEDGIVCSGIPGPPPIRIEFSKPMNQTEVGLGLRIEPGASYRLEWESPNLLTVLPDLNFLPETRYRILFPAGLHSLDGAELSEVVQSDFFVGADLSDPEVVGFGLESQNCGLGIQELGSELGARWDSGFCFWSQGMPILSPNFYHFRGGDTGFGGPGTSLDCADVNTDNFRIFFNQYMDTTSVIGATRLSKISPPSTNIRLSTWVWSHCQTESPFGCKQLTYSFAESEASCNGTLFGNISTGGDFNLSSSTFAPNFYPYYEFRLDPDAKSISGKKMKVGFVIQVEAK</sequence>
<evidence type="ECO:0000313" key="6">
    <source>
        <dbReference type="Proteomes" id="UP000297918"/>
    </source>
</evidence>
<evidence type="ECO:0000313" key="3">
    <source>
        <dbReference type="EMBL" id="TGK85325.1"/>
    </source>
</evidence>
<name>A0A4R9IM87_9LEPT</name>
<dbReference type="Proteomes" id="UP000297394">
    <property type="component" value="Unassembled WGS sequence"/>
</dbReference>
<dbReference type="Pfam" id="PF13205">
    <property type="entry name" value="Big_5"/>
    <property type="match status" value="1"/>
</dbReference>
<accession>A0A4R9IM87</accession>
<dbReference type="OrthoDB" id="343030at2"/>
<dbReference type="EMBL" id="RQFL01000024">
    <property type="protein sequence ID" value="TGK91085.1"/>
    <property type="molecule type" value="Genomic_DNA"/>
</dbReference>